<reference evidence="1" key="1">
    <citation type="submission" date="2024-09" db="EMBL/GenBank/DDBJ databases">
        <title>Black Yeasts Isolated from many extreme environments.</title>
        <authorList>
            <person name="Coleine C."/>
            <person name="Stajich J.E."/>
            <person name="Selbmann L."/>
        </authorList>
    </citation>
    <scope>NUCLEOTIDE SEQUENCE</scope>
    <source>
        <strain evidence="1">CCFEE 5737</strain>
    </source>
</reference>
<organism evidence="1 2">
    <name type="scientific">Coniosporium uncinatum</name>
    <dbReference type="NCBI Taxonomy" id="93489"/>
    <lineage>
        <taxon>Eukaryota</taxon>
        <taxon>Fungi</taxon>
        <taxon>Dikarya</taxon>
        <taxon>Ascomycota</taxon>
        <taxon>Pezizomycotina</taxon>
        <taxon>Dothideomycetes</taxon>
        <taxon>Dothideomycetes incertae sedis</taxon>
        <taxon>Coniosporium</taxon>
    </lineage>
</organism>
<gene>
    <name evidence="1" type="ORF">LTS18_007446</name>
</gene>
<evidence type="ECO:0000313" key="2">
    <source>
        <dbReference type="Proteomes" id="UP001186974"/>
    </source>
</evidence>
<dbReference type="EMBL" id="JAWDJW010001871">
    <property type="protein sequence ID" value="KAK3078464.1"/>
    <property type="molecule type" value="Genomic_DNA"/>
</dbReference>
<accession>A0ACC3DPM4</accession>
<name>A0ACC3DPM4_9PEZI</name>
<proteinExistence type="predicted"/>
<dbReference type="Proteomes" id="UP001186974">
    <property type="component" value="Unassembled WGS sequence"/>
</dbReference>
<evidence type="ECO:0000313" key="1">
    <source>
        <dbReference type="EMBL" id="KAK3078464.1"/>
    </source>
</evidence>
<comment type="caution">
    <text evidence="1">The sequence shown here is derived from an EMBL/GenBank/DDBJ whole genome shotgun (WGS) entry which is preliminary data.</text>
</comment>
<protein>
    <submittedName>
        <fullName evidence="1">Uncharacterized protein</fullName>
    </submittedName>
</protein>
<keyword evidence="2" id="KW-1185">Reference proteome</keyword>
<sequence>MHDCDFHDAPFNPHFQPCADHECCTNAYARSISQSLPPRANSNTMYRQPMHMHGASTTGSMSGPSILQGTHTHTFDFSAPIMHNSSKPMSHARDYPSCGTHDTSRPATSHSMATATTTISKADQNTPPSGPLTCNWATDDGDNHICTLTFRTPAALQDHYINTHIAPLTRTTLFCRHTSCSRALPFTQKGKLIRHMCAHSLHRAFQCPHCPSTHTTKEQLKNHISTHTKEKPYKCPVCGRGSGTKTQHENHVRTHTREKPFVCQGCGGRWADSSNLSKHVRKCHPEIYRVRKMQQGGEGGGVVGGLGGRCRRRKRAGTSGSVVSAVSTDGGVIEGME</sequence>